<dbReference type="PROSITE" id="PS51192">
    <property type="entry name" value="HELICASE_ATP_BIND_1"/>
    <property type="match status" value="1"/>
</dbReference>
<comment type="subcellular location">
    <subcellularLocation>
        <location evidence="1">Endoplasmic reticulum membrane</location>
        <topology evidence="1">Single-pass type I membrane protein</topology>
    </subcellularLocation>
    <subcellularLocation>
        <location evidence="2">Endoplasmic reticulum-Golgi intermediate compartment membrane</location>
        <topology evidence="2">Single-pass type I membrane protein</topology>
    </subcellularLocation>
    <subcellularLocation>
        <location evidence="3">Golgi apparatus</location>
        <location evidence="3">cis-Golgi network membrane</location>
        <topology evidence="3">Single-pass type I membrane protein</topology>
    </subcellularLocation>
</comment>
<dbReference type="InterPro" id="IPR025313">
    <property type="entry name" value="SPB4-like_CTE"/>
</dbReference>
<dbReference type="GO" id="GO:0005789">
    <property type="term" value="C:endoplasmic reticulum membrane"/>
    <property type="evidence" value="ECO:0007669"/>
    <property type="project" value="UniProtKB-SubCell"/>
</dbReference>
<keyword evidence="8" id="KW-0067">ATP-binding</keyword>
<keyword evidence="5 14" id="KW-0812">Transmembrane</keyword>
<organism evidence="18 19">
    <name type="scientific">Limosa lapponica baueri</name>
    <dbReference type="NCBI Taxonomy" id="1758121"/>
    <lineage>
        <taxon>Eukaryota</taxon>
        <taxon>Metazoa</taxon>
        <taxon>Chordata</taxon>
        <taxon>Craniata</taxon>
        <taxon>Vertebrata</taxon>
        <taxon>Euteleostomi</taxon>
        <taxon>Archelosauria</taxon>
        <taxon>Archosauria</taxon>
        <taxon>Dinosauria</taxon>
        <taxon>Saurischia</taxon>
        <taxon>Theropoda</taxon>
        <taxon>Coelurosauria</taxon>
        <taxon>Aves</taxon>
        <taxon>Neognathae</taxon>
        <taxon>Neoaves</taxon>
        <taxon>Charadriiformes</taxon>
        <taxon>Scolopacidae</taxon>
        <taxon>Limosa</taxon>
    </lineage>
</organism>
<feature type="chain" id="PRO_5014147338" evidence="15">
    <location>
        <begin position="21"/>
        <end position="562"/>
    </location>
</feature>
<feature type="signal peptide" evidence="15">
    <location>
        <begin position="1"/>
        <end position="20"/>
    </location>
</feature>
<keyword evidence="12 14" id="KW-0472">Membrane</keyword>
<keyword evidence="6 15" id="KW-0732">Signal</keyword>
<dbReference type="GO" id="GO:0005794">
    <property type="term" value="C:Golgi apparatus"/>
    <property type="evidence" value="ECO:0007669"/>
    <property type="project" value="UniProtKB-SubCell"/>
</dbReference>
<evidence type="ECO:0000256" key="1">
    <source>
        <dbReference type="ARBA" id="ARBA00004115"/>
    </source>
</evidence>
<dbReference type="Gene3D" id="3.40.50.300">
    <property type="entry name" value="P-loop containing nucleotide triphosphate hydrolases"/>
    <property type="match status" value="2"/>
</dbReference>
<dbReference type="InterPro" id="IPR015720">
    <property type="entry name" value="Emp24-like"/>
</dbReference>
<evidence type="ECO:0000256" key="3">
    <source>
        <dbReference type="ARBA" id="ARBA00004619"/>
    </source>
</evidence>
<feature type="domain" description="Helicase ATP-binding" evidence="17">
    <location>
        <begin position="184"/>
        <end position="303"/>
    </location>
</feature>
<dbReference type="SMART" id="SM01178">
    <property type="entry name" value="DUF4217"/>
    <property type="match status" value="1"/>
</dbReference>
<evidence type="ECO:0000256" key="10">
    <source>
        <dbReference type="ARBA" id="ARBA00022884"/>
    </source>
</evidence>
<dbReference type="PROSITE" id="PS00039">
    <property type="entry name" value="DEAD_ATP_HELICASE"/>
    <property type="match status" value="1"/>
</dbReference>
<dbReference type="GO" id="GO:0016787">
    <property type="term" value="F:hydrolase activity"/>
    <property type="evidence" value="ECO:0007669"/>
    <property type="project" value="UniProtKB-KW"/>
</dbReference>
<feature type="transmembrane region" description="Helical" evidence="14">
    <location>
        <begin position="169"/>
        <end position="191"/>
    </location>
</feature>
<accession>A0A2I0TR11</accession>
<evidence type="ECO:0000256" key="6">
    <source>
        <dbReference type="ARBA" id="ARBA00022729"/>
    </source>
</evidence>
<evidence type="ECO:0000256" key="9">
    <source>
        <dbReference type="ARBA" id="ARBA00022824"/>
    </source>
</evidence>
<gene>
    <name evidence="18" type="ORF">llap_13522</name>
</gene>
<evidence type="ECO:0000256" key="14">
    <source>
        <dbReference type="SAM" id="Phobius"/>
    </source>
</evidence>
<feature type="region of interest" description="Disordered" evidence="13">
    <location>
        <begin position="504"/>
        <end position="546"/>
    </location>
</feature>
<evidence type="ECO:0000256" key="13">
    <source>
        <dbReference type="SAM" id="MobiDB-lite"/>
    </source>
</evidence>
<dbReference type="InterPro" id="IPR009038">
    <property type="entry name" value="GOLD_dom"/>
</dbReference>
<dbReference type="PANTHER" id="PTHR22811">
    <property type="entry name" value="TRANSMEMBRANE EMP24 DOMAIN-CONTAINING PROTEIN"/>
    <property type="match status" value="1"/>
</dbReference>
<dbReference type="SMART" id="SM00487">
    <property type="entry name" value="DEXDc"/>
    <property type="match status" value="1"/>
</dbReference>
<proteinExistence type="inferred from homology"/>
<evidence type="ECO:0000256" key="4">
    <source>
        <dbReference type="ARBA" id="ARBA00007104"/>
    </source>
</evidence>
<name>A0A2I0TR11_LIMLA</name>
<dbReference type="EMBL" id="KZ507817">
    <property type="protein sequence ID" value="PKU36173.1"/>
    <property type="molecule type" value="Genomic_DNA"/>
</dbReference>
<dbReference type="InterPro" id="IPR027417">
    <property type="entry name" value="P-loop_NTPase"/>
</dbReference>
<keyword evidence="7" id="KW-0378">Hydrolase</keyword>
<dbReference type="Pfam" id="PF01105">
    <property type="entry name" value="EMP24_GP25L"/>
    <property type="match status" value="1"/>
</dbReference>
<evidence type="ECO:0000256" key="5">
    <source>
        <dbReference type="ARBA" id="ARBA00022692"/>
    </source>
</evidence>
<evidence type="ECO:0000313" key="18">
    <source>
        <dbReference type="EMBL" id="PKU36173.1"/>
    </source>
</evidence>
<protein>
    <submittedName>
        <fullName evidence="18">Transmembrane emp24 domain-containing protein 2 isoform x2</fullName>
    </submittedName>
</protein>
<evidence type="ECO:0000256" key="15">
    <source>
        <dbReference type="SAM" id="SignalP"/>
    </source>
</evidence>
<evidence type="ECO:0000256" key="12">
    <source>
        <dbReference type="ARBA" id="ARBA00023136"/>
    </source>
</evidence>
<keyword evidence="8" id="KW-0347">Helicase</keyword>
<dbReference type="Pfam" id="PF13959">
    <property type="entry name" value="CTE_SPB4"/>
    <property type="match status" value="1"/>
</dbReference>
<dbReference type="GO" id="GO:0003723">
    <property type="term" value="F:RNA binding"/>
    <property type="evidence" value="ECO:0007669"/>
    <property type="project" value="UniProtKB-KW"/>
</dbReference>
<dbReference type="InterPro" id="IPR036598">
    <property type="entry name" value="GOLD_dom_sf"/>
</dbReference>
<evidence type="ECO:0000256" key="2">
    <source>
        <dbReference type="ARBA" id="ARBA00004151"/>
    </source>
</evidence>
<feature type="compositionally biased region" description="Basic and acidic residues" evidence="13">
    <location>
        <begin position="504"/>
        <end position="516"/>
    </location>
</feature>
<keyword evidence="8" id="KW-0547">Nucleotide-binding</keyword>
<dbReference type="InterPro" id="IPR000629">
    <property type="entry name" value="RNA-helicase_DEAD-box_CS"/>
</dbReference>
<evidence type="ECO:0000313" key="19">
    <source>
        <dbReference type="Proteomes" id="UP000233556"/>
    </source>
</evidence>
<evidence type="ECO:0000259" key="17">
    <source>
        <dbReference type="PROSITE" id="PS51192"/>
    </source>
</evidence>
<dbReference type="PROSITE" id="PS50866">
    <property type="entry name" value="GOLD"/>
    <property type="match status" value="1"/>
</dbReference>
<keyword evidence="11 14" id="KW-1133">Transmembrane helix</keyword>
<dbReference type="Proteomes" id="UP000233556">
    <property type="component" value="Unassembled WGS sequence"/>
</dbReference>
<sequence length="562" mass="63730">MSPVRAVLALLAALAAPAAAYFVSIDAHAEECFLERVPSGTKMGLIFEVAEGGFLDIDVEITGPDNKGIYKGDRESSGKYTFAAHMDGTYKFCFSNRMSTMTPKIVMFTIDIGEAPKGQDMETEAHQNKLEEMINELAVAMTAVKHEQEYMEVRERIHRAINDNTNSRVVLWSFFEALVLVAMTLGQIYYLKSQILLIGGRNPMEDVEKFKEHGGNIVVATPGRLEDLFRRKADGLDLASCVKSLDVLVLDEADRLLDMGFEASLNAILDFLPKQRRTGLFSATQTQEVENLVRAGLRNPVRISVKEKGVAASNTQKTPTRLENYYMICKADEKFNQLVHFLRQHKQEKHLVFFSAFVHRCGRTARIGNVGSALVFLLPMEESYVNFLSINQKCPMQEMKPQTNVLDLLPKLQSMALADRAVFEKGMKAFVSYVQAYAKHECNLIFRIKDLDFASLAKGFALLKMPKMPELRGKCFPDFTPVTVNTDSISFKDKNREKQRQKQLEQQRKEREENGAKKKFIKNKAWSKQKAKREKKKKVTAKRKREEVNCARSIKLRVITVA</sequence>
<dbReference type="SUPFAM" id="SSF52540">
    <property type="entry name" value="P-loop containing nucleoside triphosphate hydrolases"/>
    <property type="match status" value="2"/>
</dbReference>
<dbReference type="SMART" id="SM01190">
    <property type="entry name" value="EMP24_GP25L"/>
    <property type="match status" value="1"/>
</dbReference>
<dbReference type="SUPFAM" id="SSF101576">
    <property type="entry name" value="Supernatant protein factor (SPF), C-terminal domain"/>
    <property type="match status" value="1"/>
</dbReference>
<feature type="compositionally biased region" description="Basic residues" evidence="13">
    <location>
        <begin position="517"/>
        <end position="543"/>
    </location>
</feature>
<dbReference type="GO" id="GO:0005524">
    <property type="term" value="F:ATP binding"/>
    <property type="evidence" value="ECO:0007669"/>
    <property type="project" value="UniProtKB-KW"/>
</dbReference>
<dbReference type="OrthoDB" id="1929172at2759"/>
<evidence type="ECO:0000256" key="7">
    <source>
        <dbReference type="ARBA" id="ARBA00022801"/>
    </source>
</evidence>
<dbReference type="InterPro" id="IPR014001">
    <property type="entry name" value="Helicase_ATP-bd"/>
</dbReference>
<evidence type="ECO:0000256" key="8">
    <source>
        <dbReference type="ARBA" id="ARBA00022806"/>
    </source>
</evidence>
<feature type="domain" description="GOLD" evidence="16">
    <location>
        <begin position="30"/>
        <end position="112"/>
    </location>
</feature>
<dbReference type="GO" id="GO:0033116">
    <property type="term" value="C:endoplasmic reticulum-Golgi intermediate compartment membrane"/>
    <property type="evidence" value="ECO:0007669"/>
    <property type="project" value="UniProtKB-SubCell"/>
</dbReference>
<reference evidence="19" key="2">
    <citation type="submission" date="2017-12" db="EMBL/GenBank/DDBJ databases">
        <title>Genome sequence of the Bar-tailed Godwit (Limosa lapponica baueri).</title>
        <authorList>
            <person name="Lima N.C.B."/>
            <person name="Parody-Merino A.M."/>
            <person name="Battley P.F."/>
            <person name="Fidler A.E."/>
            <person name="Prosdocimi F."/>
        </authorList>
    </citation>
    <scope>NUCLEOTIDE SEQUENCE [LARGE SCALE GENOMIC DNA]</scope>
</reference>
<reference evidence="19" key="1">
    <citation type="submission" date="2017-11" db="EMBL/GenBank/DDBJ databases">
        <authorList>
            <person name="Lima N.C."/>
            <person name="Parody-Merino A.M."/>
            <person name="Battley P.F."/>
            <person name="Fidler A.E."/>
            <person name="Prosdocimi F."/>
        </authorList>
    </citation>
    <scope>NUCLEOTIDE SEQUENCE [LARGE SCALE GENOMIC DNA]</scope>
</reference>
<keyword evidence="19" id="KW-1185">Reference proteome</keyword>
<dbReference type="GO" id="GO:0004386">
    <property type="term" value="F:helicase activity"/>
    <property type="evidence" value="ECO:0007669"/>
    <property type="project" value="UniProtKB-KW"/>
</dbReference>
<keyword evidence="9" id="KW-0256">Endoplasmic reticulum</keyword>
<dbReference type="AlphaFoldDB" id="A0A2I0TR11"/>
<evidence type="ECO:0000259" key="16">
    <source>
        <dbReference type="PROSITE" id="PS50866"/>
    </source>
</evidence>
<evidence type="ECO:0000256" key="11">
    <source>
        <dbReference type="ARBA" id="ARBA00022989"/>
    </source>
</evidence>
<keyword evidence="10" id="KW-0694">RNA-binding</keyword>
<comment type="similarity">
    <text evidence="4">Belongs to the EMP24/GP25L family.</text>
</comment>